<reference evidence="16 17" key="1">
    <citation type="submission" date="2024-01" db="EMBL/GenBank/DDBJ databases">
        <title>Hyphobacterium bacterium isolated from marine sediment.</title>
        <authorList>
            <person name="Zhao S."/>
        </authorList>
    </citation>
    <scope>NUCLEOTIDE SEQUENCE [LARGE SCALE GENOMIC DNA]</scope>
    <source>
        <strain evidence="17">HN65</strain>
    </source>
</reference>
<comment type="caution">
    <text evidence="16">The sequence shown here is derived from an EMBL/GenBank/DDBJ whole genome shotgun (WGS) entry which is preliminary data.</text>
</comment>
<keyword evidence="4" id="KW-0134">Cell wall</keyword>
<evidence type="ECO:0000256" key="6">
    <source>
        <dbReference type="ARBA" id="ARBA00022729"/>
    </source>
</evidence>
<dbReference type="SUPFAM" id="SSF51445">
    <property type="entry name" value="(Trans)glycosidases"/>
    <property type="match status" value="1"/>
</dbReference>
<comment type="function">
    <text evidence="13">Glucanases play a role in cell expansion during growth, in cell-cell fusion during mating, and in spore release during sporulation. This enzyme may be involved in beta-glucan degradation. Active on laminarin and lichenan.</text>
</comment>
<keyword evidence="8" id="KW-0472">Membrane</keyword>
<sequence length="299" mass="34111">MFAPAICYSGYRDGQSPPSGVFPSYQEIREDLEILARHWRYIRIYDCTPHAATVLKVIRDHKLPLQVMLGMGLQAEVSNPGCPWGGTYPEDILAANRRSNDAELRRMIGLSRKYRREVLAVSIGNEASVDWNDHMVSVERLIHFAKVLRRKARHPVTFCENYVPWTGKLDPLVPYLDVLGVHTYPVWEYKSIDEAMAYTNANFRAVKDRFPDIPVVITEAGWTTRANGRGIEPDNASEALQARYLEALEDWSRANGVLTFVFEAFDENWKGSADPDEPEKHWGVFTVDRTPKPAVAKRF</sequence>
<keyword evidence="10" id="KW-0119">Carbohydrate metabolism</keyword>
<evidence type="ECO:0000256" key="8">
    <source>
        <dbReference type="ARBA" id="ARBA00023136"/>
    </source>
</evidence>
<dbReference type="InterPro" id="IPR050732">
    <property type="entry name" value="Beta-glucan_modifiers"/>
</dbReference>
<proteinExistence type="predicted"/>
<dbReference type="PANTHER" id="PTHR16631">
    <property type="entry name" value="GLUCAN 1,3-BETA-GLUCOSIDASE"/>
    <property type="match status" value="1"/>
</dbReference>
<keyword evidence="9" id="KW-0325">Glycoprotein</keyword>
<name>A0ABU7LSF4_9PROT</name>
<accession>A0ABU7LSF4</accession>
<dbReference type="InterPro" id="IPR017853">
    <property type="entry name" value="GH"/>
</dbReference>
<evidence type="ECO:0000256" key="5">
    <source>
        <dbReference type="ARBA" id="ARBA00022525"/>
    </source>
</evidence>
<keyword evidence="7 16" id="KW-0378">Hydrolase</keyword>
<keyword evidence="17" id="KW-1185">Reference proteome</keyword>
<evidence type="ECO:0000256" key="7">
    <source>
        <dbReference type="ARBA" id="ARBA00022801"/>
    </source>
</evidence>
<evidence type="ECO:0000256" key="1">
    <source>
        <dbReference type="ARBA" id="ARBA00004191"/>
    </source>
</evidence>
<dbReference type="InterPro" id="IPR000490">
    <property type="entry name" value="Glyco_hydro_17"/>
</dbReference>
<evidence type="ECO:0000256" key="4">
    <source>
        <dbReference type="ARBA" id="ARBA00022512"/>
    </source>
</evidence>
<keyword evidence="3" id="KW-1003">Cell membrane</keyword>
<dbReference type="Gene3D" id="3.20.20.80">
    <property type="entry name" value="Glycosidases"/>
    <property type="match status" value="1"/>
</dbReference>
<gene>
    <name evidence="16" type="ORF">V0U79_10740</name>
</gene>
<organism evidence="16 17">
    <name type="scientific">Hyphobacterium lacteum</name>
    <dbReference type="NCBI Taxonomy" id="3116575"/>
    <lineage>
        <taxon>Bacteria</taxon>
        <taxon>Pseudomonadati</taxon>
        <taxon>Pseudomonadota</taxon>
        <taxon>Alphaproteobacteria</taxon>
        <taxon>Maricaulales</taxon>
        <taxon>Maricaulaceae</taxon>
        <taxon>Hyphobacterium</taxon>
    </lineage>
</organism>
<dbReference type="PANTHER" id="PTHR16631:SF17">
    <property type="entry name" value="GLUCAN ENDO-1,3-BETA-GLUCOSIDASE BTGC"/>
    <property type="match status" value="1"/>
</dbReference>
<evidence type="ECO:0000256" key="11">
    <source>
        <dbReference type="ARBA" id="ARBA00023316"/>
    </source>
</evidence>
<dbReference type="GO" id="GO:0016787">
    <property type="term" value="F:hydrolase activity"/>
    <property type="evidence" value="ECO:0007669"/>
    <property type="project" value="UniProtKB-KW"/>
</dbReference>
<evidence type="ECO:0000256" key="12">
    <source>
        <dbReference type="ARBA" id="ARBA00023326"/>
    </source>
</evidence>
<evidence type="ECO:0000256" key="10">
    <source>
        <dbReference type="ARBA" id="ARBA00023277"/>
    </source>
</evidence>
<protein>
    <recommendedName>
        <fullName evidence="15">Endo-1,3-beta-glucanase btgC</fullName>
    </recommendedName>
    <alternativeName>
        <fullName evidence="14">Laminarinase btgC</fullName>
    </alternativeName>
</protein>
<evidence type="ECO:0000256" key="15">
    <source>
        <dbReference type="ARBA" id="ARBA00043078"/>
    </source>
</evidence>
<dbReference type="RefSeq" id="WP_330199511.1">
    <property type="nucleotide sequence ID" value="NZ_JAZDRP010000006.1"/>
</dbReference>
<dbReference type="Proteomes" id="UP001354971">
    <property type="component" value="Unassembled WGS sequence"/>
</dbReference>
<evidence type="ECO:0000256" key="14">
    <source>
        <dbReference type="ARBA" id="ARBA00042373"/>
    </source>
</evidence>
<keyword evidence="12" id="KW-0624">Polysaccharide degradation</keyword>
<keyword evidence="11" id="KW-0961">Cell wall biogenesis/degradation</keyword>
<keyword evidence="6" id="KW-0732">Signal</keyword>
<dbReference type="EMBL" id="JAZDRP010000006">
    <property type="protein sequence ID" value="MEE2526848.1"/>
    <property type="molecule type" value="Genomic_DNA"/>
</dbReference>
<keyword evidence="5" id="KW-0964">Secreted</keyword>
<evidence type="ECO:0000313" key="16">
    <source>
        <dbReference type="EMBL" id="MEE2526848.1"/>
    </source>
</evidence>
<evidence type="ECO:0000256" key="2">
    <source>
        <dbReference type="ARBA" id="ARBA00004236"/>
    </source>
</evidence>
<evidence type="ECO:0000313" key="17">
    <source>
        <dbReference type="Proteomes" id="UP001354971"/>
    </source>
</evidence>
<dbReference type="Pfam" id="PF00332">
    <property type="entry name" value="Glyco_hydro_17"/>
    <property type="match status" value="1"/>
</dbReference>
<evidence type="ECO:0000256" key="13">
    <source>
        <dbReference type="ARBA" id="ARBA00037649"/>
    </source>
</evidence>
<comment type="subcellular location">
    <subcellularLocation>
        <location evidence="2">Cell membrane</location>
    </subcellularLocation>
    <subcellularLocation>
        <location evidence="1">Secreted</location>
        <location evidence="1">Cell wall</location>
    </subcellularLocation>
</comment>
<evidence type="ECO:0000256" key="3">
    <source>
        <dbReference type="ARBA" id="ARBA00022475"/>
    </source>
</evidence>
<evidence type="ECO:0000256" key="9">
    <source>
        <dbReference type="ARBA" id="ARBA00023180"/>
    </source>
</evidence>